<sequence>MKFTAAVLLSVATAALASPAKLVARTSAADIQAYLDGHNNARAQHGAAALTWSDTLANAAQSWANGCVFQHSGGSLGPYGENLAAGTGDFTIADAIGAWVNEASSYDPNNPQPSHFTQVVWKSTTQLGCAVAACNGIFDPSYGVAQYYVCEYSPAGNVIGEFPQNVQA</sequence>
<dbReference type="AlphaFoldDB" id="A0A5C3MS37"/>
<keyword evidence="4" id="KW-1185">Reference proteome</keyword>
<feature type="chain" id="PRO_5023145902" evidence="1">
    <location>
        <begin position="18"/>
        <end position="168"/>
    </location>
</feature>
<evidence type="ECO:0000259" key="2">
    <source>
        <dbReference type="SMART" id="SM00198"/>
    </source>
</evidence>
<dbReference type="PANTHER" id="PTHR10334">
    <property type="entry name" value="CYSTEINE-RICH SECRETORY PROTEIN-RELATED"/>
    <property type="match status" value="1"/>
</dbReference>
<dbReference type="InterPro" id="IPR001283">
    <property type="entry name" value="CRISP-related"/>
</dbReference>
<dbReference type="SUPFAM" id="SSF55797">
    <property type="entry name" value="PR-1-like"/>
    <property type="match status" value="1"/>
</dbReference>
<proteinExistence type="predicted"/>
<dbReference type="EMBL" id="ML213522">
    <property type="protein sequence ID" value="TFK47703.1"/>
    <property type="molecule type" value="Genomic_DNA"/>
</dbReference>
<evidence type="ECO:0000313" key="4">
    <source>
        <dbReference type="Proteomes" id="UP000305948"/>
    </source>
</evidence>
<dbReference type="Gene3D" id="3.40.33.10">
    <property type="entry name" value="CAP"/>
    <property type="match status" value="1"/>
</dbReference>
<dbReference type="InterPro" id="IPR035940">
    <property type="entry name" value="CAP_sf"/>
</dbReference>
<evidence type="ECO:0000256" key="1">
    <source>
        <dbReference type="SAM" id="SignalP"/>
    </source>
</evidence>
<dbReference type="Proteomes" id="UP000305948">
    <property type="component" value="Unassembled WGS sequence"/>
</dbReference>
<dbReference type="OrthoDB" id="337038at2759"/>
<organism evidence="3 4">
    <name type="scientific">Heliocybe sulcata</name>
    <dbReference type="NCBI Taxonomy" id="5364"/>
    <lineage>
        <taxon>Eukaryota</taxon>
        <taxon>Fungi</taxon>
        <taxon>Dikarya</taxon>
        <taxon>Basidiomycota</taxon>
        <taxon>Agaricomycotina</taxon>
        <taxon>Agaricomycetes</taxon>
        <taxon>Gloeophyllales</taxon>
        <taxon>Gloeophyllaceae</taxon>
        <taxon>Heliocybe</taxon>
    </lineage>
</organism>
<accession>A0A5C3MS37</accession>
<dbReference type="STRING" id="5364.A0A5C3MS37"/>
<keyword evidence="1" id="KW-0732">Signal</keyword>
<gene>
    <name evidence="3" type="ORF">OE88DRAFT_1714315</name>
</gene>
<dbReference type="SMART" id="SM00198">
    <property type="entry name" value="SCP"/>
    <property type="match status" value="1"/>
</dbReference>
<protein>
    <submittedName>
        <fullName evidence="3">PR-1-like protein</fullName>
    </submittedName>
</protein>
<dbReference type="InterPro" id="IPR014044">
    <property type="entry name" value="CAP_dom"/>
</dbReference>
<dbReference type="Pfam" id="PF00188">
    <property type="entry name" value="CAP"/>
    <property type="match status" value="1"/>
</dbReference>
<evidence type="ECO:0000313" key="3">
    <source>
        <dbReference type="EMBL" id="TFK47703.1"/>
    </source>
</evidence>
<reference evidence="3 4" key="1">
    <citation type="journal article" date="2019" name="Nat. Ecol. Evol.">
        <title>Megaphylogeny resolves global patterns of mushroom evolution.</title>
        <authorList>
            <person name="Varga T."/>
            <person name="Krizsan K."/>
            <person name="Foldi C."/>
            <person name="Dima B."/>
            <person name="Sanchez-Garcia M."/>
            <person name="Sanchez-Ramirez S."/>
            <person name="Szollosi G.J."/>
            <person name="Szarkandi J.G."/>
            <person name="Papp V."/>
            <person name="Albert L."/>
            <person name="Andreopoulos W."/>
            <person name="Angelini C."/>
            <person name="Antonin V."/>
            <person name="Barry K.W."/>
            <person name="Bougher N.L."/>
            <person name="Buchanan P."/>
            <person name="Buyck B."/>
            <person name="Bense V."/>
            <person name="Catcheside P."/>
            <person name="Chovatia M."/>
            <person name="Cooper J."/>
            <person name="Damon W."/>
            <person name="Desjardin D."/>
            <person name="Finy P."/>
            <person name="Geml J."/>
            <person name="Haridas S."/>
            <person name="Hughes K."/>
            <person name="Justo A."/>
            <person name="Karasinski D."/>
            <person name="Kautmanova I."/>
            <person name="Kiss B."/>
            <person name="Kocsube S."/>
            <person name="Kotiranta H."/>
            <person name="LaButti K.M."/>
            <person name="Lechner B.E."/>
            <person name="Liimatainen K."/>
            <person name="Lipzen A."/>
            <person name="Lukacs Z."/>
            <person name="Mihaltcheva S."/>
            <person name="Morgado L.N."/>
            <person name="Niskanen T."/>
            <person name="Noordeloos M.E."/>
            <person name="Ohm R.A."/>
            <person name="Ortiz-Santana B."/>
            <person name="Ovrebo C."/>
            <person name="Racz N."/>
            <person name="Riley R."/>
            <person name="Savchenko A."/>
            <person name="Shiryaev A."/>
            <person name="Soop K."/>
            <person name="Spirin V."/>
            <person name="Szebenyi C."/>
            <person name="Tomsovsky M."/>
            <person name="Tulloss R.E."/>
            <person name="Uehling J."/>
            <person name="Grigoriev I.V."/>
            <person name="Vagvolgyi C."/>
            <person name="Papp T."/>
            <person name="Martin F.M."/>
            <person name="Miettinen O."/>
            <person name="Hibbett D.S."/>
            <person name="Nagy L.G."/>
        </authorList>
    </citation>
    <scope>NUCLEOTIDE SEQUENCE [LARGE SCALE GENOMIC DNA]</scope>
    <source>
        <strain evidence="3 4">OMC1185</strain>
    </source>
</reference>
<name>A0A5C3MS37_9AGAM</name>
<feature type="signal peptide" evidence="1">
    <location>
        <begin position="1"/>
        <end position="17"/>
    </location>
</feature>
<dbReference type="PRINTS" id="PR00837">
    <property type="entry name" value="V5TPXLIKE"/>
</dbReference>
<feature type="domain" description="SCP" evidence="2">
    <location>
        <begin position="29"/>
        <end position="160"/>
    </location>
</feature>